<dbReference type="SUPFAM" id="SSF49373">
    <property type="entry name" value="Invasin/intimin cell-adhesion fragments"/>
    <property type="match status" value="1"/>
</dbReference>
<feature type="domain" description="BIG2" evidence="1">
    <location>
        <begin position="387"/>
        <end position="467"/>
    </location>
</feature>
<dbReference type="Proteomes" id="UP000195141">
    <property type="component" value="Chromosome"/>
</dbReference>
<gene>
    <name evidence="2" type="ORF">A5888_002223</name>
</gene>
<dbReference type="Gene3D" id="3.40.33.10">
    <property type="entry name" value="CAP"/>
    <property type="match status" value="1"/>
</dbReference>
<organism evidence="2 3">
    <name type="scientific">Candidatus Enterococcus clewellii</name>
    <dbReference type="NCBI Taxonomy" id="1834193"/>
    <lineage>
        <taxon>Bacteria</taxon>
        <taxon>Bacillati</taxon>
        <taxon>Bacillota</taxon>
        <taxon>Bacilli</taxon>
        <taxon>Lactobacillales</taxon>
        <taxon>Enterococcaceae</taxon>
        <taxon>Enterococcus</taxon>
    </lineage>
</organism>
<sequence>MKKKNWLFGMALLTFMACQSGEQIFAEESEILVEGIVEEVGSNDIKVVSEHALGVSDSSDFSVEQVRKIQDYQKKYREIRNNEVVDEKFDIAPIIGPDQYTTGTFKPSTLENATAYINLLRESTGMPPVSISQSRVSIAQHGAVGLASLRVIDHYIETNYTKPEGMTEQFWQEASKGARSSNLVRSVRSPIHGDLIPTLNDFSDMYMFDYGSNNQTVGHRRIILNPLYKTIGFGFAQLEVPEKREVEYTGTLYAQRDSGNTVSDDSITTWPTETIFPVQNMRRYNNTLRWSVSFNSIGYDFDQKNLKVTLTNNKSGQEWNFSNEQKDGEFTISTNNWGYDTVVFAPNGINYAEGDEYTVRVEGLIGKVSSYEYTTKLYDLNKEYKIPMEDFNFDENFIKMQLGEERKVTVSYAPDDAEYTGKLVWKSSNANLVSVSQDGILKAKSANGQSVPITVTSEDGKIRKTIKVSVATVQLGATKESAQEIEPGFVAANGQSSQIYVNQTGWVKFKANESAMYGLVGGIFGTNVVNQKSEINFHNGWENRSLGYSSLQRKTSSSGTASSNLPVYYAAGDYVYLKLSTSIDGEPFYFSLTRDTNNAQPIYTKK</sequence>
<accession>A0AAQ3VUS8</accession>
<evidence type="ECO:0000259" key="1">
    <source>
        <dbReference type="SMART" id="SM00635"/>
    </source>
</evidence>
<dbReference type="EMBL" id="CP147247">
    <property type="protein sequence ID" value="WYJ90466.1"/>
    <property type="molecule type" value="Genomic_DNA"/>
</dbReference>
<dbReference type="SUPFAM" id="SSF55797">
    <property type="entry name" value="PR-1-like"/>
    <property type="match status" value="1"/>
</dbReference>
<dbReference type="InterPro" id="IPR008964">
    <property type="entry name" value="Invasin/intimin_cell_adhesion"/>
</dbReference>
<reference evidence="2" key="2">
    <citation type="submission" date="2024-03" db="EMBL/GenBank/DDBJ databases">
        <title>The Genome Sequence of Enterococcus sp. DIV0242b.</title>
        <authorList>
            <consortium name="The Broad Institute Genomics Platform"/>
            <consortium name="The Broad Institute Microbial Omics Core"/>
            <consortium name="The Broad Institute Genomic Center for Infectious Diseases"/>
            <person name="Earl A."/>
            <person name="Manson A."/>
            <person name="Gilmore M."/>
            <person name="Schwartman J."/>
            <person name="Shea T."/>
            <person name="Abouelleil A."/>
            <person name="Cao P."/>
            <person name="Chapman S."/>
            <person name="Cusick C."/>
            <person name="Young S."/>
            <person name="Neafsey D."/>
            <person name="Nusbaum C."/>
            <person name="Birren B."/>
        </authorList>
    </citation>
    <scope>NUCLEOTIDE SEQUENCE</scope>
    <source>
        <strain evidence="2">9E7_DIV0242</strain>
    </source>
</reference>
<evidence type="ECO:0000313" key="2">
    <source>
        <dbReference type="EMBL" id="WYJ90466.1"/>
    </source>
</evidence>
<keyword evidence="3" id="KW-1185">Reference proteome</keyword>
<dbReference type="SMART" id="SM00635">
    <property type="entry name" value="BID_2"/>
    <property type="match status" value="1"/>
</dbReference>
<dbReference type="InterPro" id="IPR003343">
    <property type="entry name" value="Big_2"/>
</dbReference>
<evidence type="ECO:0000313" key="3">
    <source>
        <dbReference type="Proteomes" id="UP000195141"/>
    </source>
</evidence>
<dbReference type="Pfam" id="PF00188">
    <property type="entry name" value="CAP"/>
    <property type="match status" value="1"/>
</dbReference>
<dbReference type="PROSITE" id="PS51257">
    <property type="entry name" value="PROKAR_LIPOPROTEIN"/>
    <property type="match status" value="1"/>
</dbReference>
<dbReference type="RefSeq" id="WP_339101611.1">
    <property type="nucleotide sequence ID" value="NZ_CP147247.1"/>
</dbReference>
<dbReference type="AlphaFoldDB" id="A0AAQ3VUS8"/>
<name>A0AAQ3VUS8_9ENTE</name>
<dbReference type="Gene3D" id="2.60.40.1080">
    <property type="match status" value="1"/>
</dbReference>
<proteinExistence type="predicted"/>
<dbReference type="InterPro" id="IPR035940">
    <property type="entry name" value="CAP_sf"/>
</dbReference>
<dbReference type="Pfam" id="PF02368">
    <property type="entry name" value="Big_2"/>
    <property type="match status" value="1"/>
</dbReference>
<protein>
    <recommendedName>
        <fullName evidence="1">BIG2 domain-containing protein</fullName>
    </recommendedName>
</protein>
<dbReference type="InterPro" id="IPR014044">
    <property type="entry name" value="CAP_dom"/>
</dbReference>
<reference evidence="2" key="1">
    <citation type="submission" date="2017-05" db="EMBL/GenBank/DDBJ databases">
        <authorList>
            <consortium name="The Broad Institute Genomics Platform"/>
            <consortium name="The Broad Institute Genomic Center for Infectious Diseases"/>
            <person name="Earl A."/>
            <person name="Manson A."/>
            <person name="Schwartman J."/>
            <person name="Gilmore M."/>
            <person name="Abouelleil A."/>
            <person name="Cao P."/>
            <person name="Chapman S."/>
            <person name="Cusick C."/>
            <person name="Shea T."/>
            <person name="Young S."/>
            <person name="Neafsey D."/>
            <person name="Nusbaum C."/>
            <person name="Birren B."/>
        </authorList>
    </citation>
    <scope>NUCLEOTIDE SEQUENCE</scope>
    <source>
        <strain evidence="2">9E7_DIV0242</strain>
    </source>
</reference>